<gene>
    <name evidence="3" type="ORF">P775_03415</name>
</gene>
<dbReference type="GO" id="GO:0046491">
    <property type="term" value="P:L-methylmalonyl-CoA metabolic process"/>
    <property type="evidence" value="ECO:0007669"/>
    <property type="project" value="TreeGrafter"/>
</dbReference>
<dbReference type="GO" id="GO:0004493">
    <property type="term" value="F:methylmalonyl-CoA epimerase activity"/>
    <property type="evidence" value="ECO:0007669"/>
    <property type="project" value="TreeGrafter"/>
</dbReference>
<evidence type="ECO:0000313" key="4">
    <source>
        <dbReference type="Proteomes" id="UP000231259"/>
    </source>
</evidence>
<dbReference type="Pfam" id="PF00903">
    <property type="entry name" value="Glyoxalase"/>
    <property type="match status" value="1"/>
</dbReference>
<reference evidence="3 4" key="1">
    <citation type="submission" date="2013-09" db="EMBL/GenBank/DDBJ databases">
        <title>Genome sequencing of Phaeobacter antarcticus sp. nov. SM1211.</title>
        <authorList>
            <person name="Zhang X.-Y."/>
            <person name="Liu C."/>
            <person name="Chen X.-L."/>
            <person name="Xie B.-B."/>
            <person name="Qin Q.-L."/>
            <person name="Rong J.-C."/>
            <person name="Zhang Y.-Z."/>
        </authorList>
    </citation>
    <scope>NUCLEOTIDE SEQUENCE [LARGE SCALE GENOMIC DNA]</scope>
    <source>
        <strain evidence="3 4">SM1211</strain>
    </source>
</reference>
<keyword evidence="4" id="KW-1185">Reference proteome</keyword>
<dbReference type="PANTHER" id="PTHR43048">
    <property type="entry name" value="METHYLMALONYL-COA EPIMERASE"/>
    <property type="match status" value="1"/>
</dbReference>
<keyword evidence="1" id="KW-0479">Metal-binding</keyword>
<evidence type="ECO:0000256" key="1">
    <source>
        <dbReference type="ARBA" id="ARBA00022723"/>
    </source>
</evidence>
<proteinExistence type="predicted"/>
<evidence type="ECO:0000313" key="3">
    <source>
        <dbReference type="EMBL" id="PIL21613.1"/>
    </source>
</evidence>
<dbReference type="InterPro" id="IPR037523">
    <property type="entry name" value="VOC_core"/>
</dbReference>
<dbReference type="InterPro" id="IPR051785">
    <property type="entry name" value="MMCE/EMCE_epimerase"/>
</dbReference>
<dbReference type="RefSeq" id="WP_099909624.1">
    <property type="nucleotide sequence ID" value="NZ_AWWI01000028.1"/>
</dbReference>
<dbReference type="InterPro" id="IPR004360">
    <property type="entry name" value="Glyas_Fos-R_dOase_dom"/>
</dbReference>
<dbReference type="PANTHER" id="PTHR43048:SF5">
    <property type="entry name" value="BLR5325 PROTEIN"/>
    <property type="match status" value="1"/>
</dbReference>
<evidence type="ECO:0000259" key="2">
    <source>
        <dbReference type="PROSITE" id="PS51819"/>
    </source>
</evidence>
<dbReference type="InterPro" id="IPR029068">
    <property type="entry name" value="Glyas_Bleomycin-R_OHBP_Dase"/>
</dbReference>
<dbReference type="OrthoDB" id="4725692at2"/>
<dbReference type="PROSITE" id="PS51819">
    <property type="entry name" value="VOC"/>
    <property type="match status" value="1"/>
</dbReference>
<dbReference type="Proteomes" id="UP000231259">
    <property type="component" value="Unassembled WGS sequence"/>
</dbReference>
<sequence>MTNVLKTLRGAHVGLRVAERDAAVNWYREKLDMHETRAFDLNGMNFTEMALAGDPTFRIELVSGPGAEGGPKSDDLYTSFGSQGWHHLGLWVDDVDAAVETLRDRGVTVTLEPVDNDDWKVRVAFLVDPWNNVIELLQSKV</sequence>
<comment type="caution">
    <text evidence="3">The sequence shown here is derived from an EMBL/GenBank/DDBJ whole genome shotgun (WGS) entry which is preliminary data.</text>
</comment>
<dbReference type="CDD" id="cd06587">
    <property type="entry name" value="VOC"/>
    <property type="match status" value="1"/>
</dbReference>
<dbReference type="SUPFAM" id="SSF54593">
    <property type="entry name" value="Glyoxalase/Bleomycin resistance protein/Dihydroxybiphenyl dioxygenase"/>
    <property type="match status" value="1"/>
</dbReference>
<dbReference type="EMBL" id="AWWI01000028">
    <property type="protein sequence ID" value="PIL21613.1"/>
    <property type="molecule type" value="Genomic_DNA"/>
</dbReference>
<dbReference type="AlphaFoldDB" id="A0A2G8RJD8"/>
<organism evidence="3 4">
    <name type="scientific">Puniceibacterium antarcticum</name>
    <dbReference type="NCBI Taxonomy" id="1206336"/>
    <lineage>
        <taxon>Bacteria</taxon>
        <taxon>Pseudomonadati</taxon>
        <taxon>Pseudomonadota</taxon>
        <taxon>Alphaproteobacteria</taxon>
        <taxon>Rhodobacterales</taxon>
        <taxon>Paracoccaceae</taxon>
        <taxon>Puniceibacterium</taxon>
    </lineage>
</organism>
<dbReference type="Gene3D" id="3.10.180.10">
    <property type="entry name" value="2,3-Dihydroxybiphenyl 1,2-Dioxygenase, domain 1"/>
    <property type="match status" value="1"/>
</dbReference>
<feature type="domain" description="VOC" evidence="2">
    <location>
        <begin position="9"/>
        <end position="139"/>
    </location>
</feature>
<name>A0A2G8RJD8_9RHOB</name>
<accession>A0A2G8RJD8</accession>
<dbReference type="GO" id="GO:0046872">
    <property type="term" value="F:metal ion binding"/>
    <property type="evidence" value="ECO:0007669"/>
    <property type="project" value="UniProtKB-KW"/>
</dbReference>
<protein>
    <recommendedName>
        <fullName evidence="2">VOC domain-containing protein</fullName>
    </recommendedName>
</protein>